<dbReference type="GO" id="GO:0070181">
    <property type="term" value="F:small ribosomal subunit rRNA binding"/>
    <property type="evidence" value="ECO:0007669"/>
    <property type="project" value="UniProtKB-UniRule"/>
</dbReference>
<feature type="domain" description="KH type-2" evidence="9">
    <location>
        <begin position="204"/>
        <end position="281"/>
    </location>
</feature>
<keyword evidence="6" id="KW-1003">Cell membrane</keyword>
<feature type="region of interest" description="G5" evidence="7">
    <location>
        <begin position="152"/>
        <end position="154"/>
    </location>
</feature>
<dbReference type="AlphaFoldDB" id="A0A839SSX9"/>
<keyword evidence="6" id="KW-0472">Membrane</keyword>
<dbReference type="InterPro" id="IPR005662">
    <property type="entry name" value="GTPase_Era-like"/>
</dbReference>
<dbReference type="InterPro" id="IPR009019">
    <property type="entry name" value="KH_sf_prok-type"/>
</dbReference>
<dbReference type="Pfam" id="PF01926">
    <property type="entry name" value="MMR_HSR1"/>
    <property type="match status" value="1"/>
</dbReference>
<keyword evidence="6" id="KW-0690">Ribosome biogenesis</keyword>
<comment type="caution">
    <text evidence="11">The sequence shown here is derived from an EMBL/GenBank/DDBJ whole genome shotgun (WGS) entry which is preliminary data.</text>
</comment>
<keyword evidence="6" id="KW-0963">Cytoplasm</keyword>
<dbReference type="HAMAP" id="MF_00367">
    <property type="entry name" value="GTPase_Era"/>
    <property type="match status" value="1"/>
</dbReference>
<reference evidence="11 12" key="1">
    <citation type="submission" date="2020-08" db="EMBL/GenBank/DDBJ databases">
        <title>Genomic Encyclopedia of Type Strains, Phase III (KMG-III): the genomes of soil and plant-associated and newly described type strains.</title>
        <authorList>
            <person name="Whitman W."/>
        </authorList>
    </citation>
    <scope>NUCLEOTIDE SEQUENCE [LARGE SCALE GENOMIC DNA]</scope>
    <source>
        <strain evidence="11 12">CECT 8803</strain>
    </source>
</reference>
<comment type="similarity">
    <text evidence="1 6 7 8">Belongs to the TRAFAC class TrmE-Era-EngA-EngB-Septin-like GTPase superfamily. Era GTPase family.</text>
</comment>
<evidence type="ECO:0000256" key="2">
    <source>
        <dbReference type="ARBA" id="ARBA00020484"/>
    </source>
</evidence>
<dbReference type="Proteomes" id="UP000581135">
    <property type="component" value="Unassembled WGS sequence"/>
</dbReference>
<dbReference type="GO" id="GO:0043024">
    <property type="term" value="F:ribosomal small subunit binding"/>
    <property type="evidence" value="ECO:0007669"/>
    <property type="project" value="TreeGrafter"/>
</dbReference>
<dbReference type="InterPro" id="IPR030388">
    <property type="entry name" value="G_ERA_dom"/>
</dbReference>
<dbReference type="CDD" id="cd22534">
    <property type="entry name" value="KH-II_Era"/>
    <property type="match status" value="1"/>
</dbReference>
<dbReference type="RefSeq" id="WP_183415272.1">
    <property type="nucleotide sequence ID" value="NZ_JACHXA010000002.1"/>
</dbReference>
<feature type="region of interest" description="G2" evidence="7">
    <location>
        <begin position="38"/>
        <end position="42"/>
    </location>
</feature>
<dbReference type="InterPro" id="IPR004044">
    <property type="entry name" value="KH_dom_type_2"/>
</dbReference>
<keyword evidence="6" id="KW-0699">rRNA-binding</keyword>
<dbReference type="PROSITE" id="PS50823">
    <property type="entry name" value="KH_TYPE_2"/>
    <property type="match status" value="1"/>
</dbReference>
<evidence type="ECO:0000256" key="8">
    <source>
        <dbReference type="RuleBase" id="RU003761"/>
    </source>
</evidence>
<comment type="subunit">
    <text evidence="6">Monomer.</text>
</comment>
<name>A0A839SSX9_9PROT</name>
<dbReference type="NCBIfam" id="TIGR00436">
    <property type="entry name" value="era"/>
    <property type="match status" value="1"/>
</dbReference>
<dbReference type="GO" id="GO:0000028">
    <property type="term" value="P:ribosomal small subunit assembly"/>
    <property type="evidence" value="ECO:0007669"/>
    <property type="project" value="TreeGrafter"/>
</dbReference>
<dbReference type="EMBL" id="JACHXA010000002">
    <property type="protein sequence ID" value="MBB3064446.1"/>
    <property type="molecule type" value="Genomic_DNA"/>
</dbReference>
<sequence>MNQRCGFAAIIGAPNAGKSTLVNALVGAKITIVSPKVQTTRTQVRGLLIEQESQIVLVDTPGIFLHPKRRLERAMVRAAWAGADEADVILVIYDASRSKRDADTTRIIEQLKKNDRKAVLVLNKIDLIAREKLLKLAAAFDAEGCFDEIFMISAEKGDGLERLRGFLAKRMPMGPWLFPEDQLSDMPMRLLAAEVTREKLFLQLHDEIPYALTVETDSWEEFKDGSAKIQQTIYLQRESLKPIVIGKGGNRIKKVREDTQAELSEMMERPVHLFIFVKVREKWVDDPERYRDWGLDYQS</sequence>
<evidence type="ECO:0000259" key="10">
    <source>
        <dbReference type="PROSITE" id="PS51713"/>
    </source>
</evidence>
<dbReference type="PROSITE" id="PS51713">
    <property type="entry name" value="G_ERA"/>
    <property type="match status" value="1"/>
</dbReference>
<evidence type="ECO:0000256" key="6">
    <source>
        <dbReference type="HAMAP-Rule" id="MF_00367"/>
    </source>
</evidence>
<gene>
    <name evidence="6" type="primary">era</name>
    <name evidence="11" type="ORF">FHR98_000718</name>
</gene>
<protein>
    <recommendedName>
        <fullName evidence="2 6">GTPase Era</fullName>
    </recommendedName>
</protein>
<evidence type="ECO:0000256" key="5">
    <source>
        <dbReference type="ARBA" id="ARBA00023134"/>
    </source>
</evidence>
<evidence type="ECO:0000313" key="12">
    <source>
        <dbReference type="Proteomes" id="UP000581135"/>
    </source>
</evidence>
<feature type="binding site" evidence="6">
    <location>
        <begin position="123"/>
        <end position="126"/>
    </location>
    <ligand>
        <name>GTP</name>
        <dbReference type="ChEBI" id="CHEBI:37565"/>
    </ligand>
</feature>
<dbReference type="NCBIfam" id="TIGR00231">
    <property type="entry name" value="small_GTP"/>
    <property type="match status" value="1"/>
</dbReference>
<dbReference type="InterPro" id="IPR006073">
    <property type="entry name" value="GTP-bd"/>
</dbReference>
<dbReference type="InterPro" id="IPR015946">
    <property type="entry name" value="KH_dom-like_a/b"/>
</dbReference>
<dbReference type="GO" id="GO:0005525">
    <property type="term" value="F:GTP binding"/>
    <property type="evidence" value="ECO:0007669"/>
    <property type="project" value="UniProtKB-UniRule"/>
</dbReference>
<evidence type="ECO:0000256" key="4">
    <source>
        <dbReference type="ARBA" id="ARBA00022884"/>
    </source>
</evidence>
<dbReference type="GO" id="GO:0005829">
    <property type="term" value="C:cytosol"/>
    <property type="evidence" value="ECO:0007669"/>
    <property type="project" value="TreeGrafter"/>
</dbReference>
<evidence type="ECO:0000256" key="7">
    <source>
        <dbReference type="PROSITE-ProRule" id="PRU01050"/>
    </source>
</evidence>
<dbReference type="Gene3D" id="3.30.300.20">
    <property type="match status" value="1"/>
</dbReference>
<evidence type="ECO:0000259" key="9">
    <source>
        <dbReference type="PROSITE" id="PS50823"/>
    </source>
</evidence>
<dbReference type="InterPro" id="IPR027417">
    <property type="entry name" value="P-loop_NTPase"/>
</dbReference>
<dbReference type="InterPro" id="IPR005225">
    <property type="entry name" value="Small_GTP-bd"/>
</dbReference>
<feature type="domain" description="Era-type G" evidence="10">
    <location>
        <begin position="4"/>
        <end position="173"/>
    </location>
</feature>
<feature type="binding site" evidence="6">
    <location>
        <begin position="12"/>
        <end position="19"/>
    </location>
    <ligand>
        <name>GTP</name>
        <dbReference type="ChEBI" id="CHEBI:37565"/>
    </ligand>
</feature>
<keyword evidence="12" id="KW-1185">Reference proteome</keyword>
<organism evidence="11 12">
    <name type="scientific">Limibacillus halophilus</name>
    <dbReference type="NCBI Taxonomy" id="1579333"/>
    <lineage>
        <taxon>Bacteria</taxon>
        <taxon>Pseudomonadati</taxon>
        <taxon>Pseudomonadota</taxon>
        <taxon>Alphaproteobacteria</taxon>
        <taxon>Rhodospirillales</taxon>
        <taxon>Rhodovibrionaceae</taxon>
        <taxon>Limibacillus</taxon>
    </lineage>
</organism>
<feature type="region of interest" description="G1" evidence="7">
    <location>
        <begin position="12"/>
        <end position="19"/>
    </location>
</feature>
<evidence type="ECO:0000313" key="11">
    <source>
        <dbReference type="EMBL" id="MBB3064446.1"/>
    </source>
</evidence>
<comment type="function">
    <text evidence="6">An essential GTPase that binds both GDP and GTP, with rapid nucleotide exchange. Plays a role in 16S rRNA processing and 30S ribosomal subunit biogenesis and possibly also in cell cycle regulation and energy metabolism.</text>
</comment>
<comment type="subcellular location">
    <subcellularLocation>
        <location evidence="6">Cytoplasm</location>
    </subcellularLocation>
    <subcellularLocation>
        <location evidence="6">Cell membrane</location>
        <topology evidence="6">Peripheral membrane protein</topology>
    </subcellularLocation>
</comment>
<dbReference type="GO" id="GO:0005886">
    <property type="term" value="C:plasma membrane"/>
    <property type="evidence" value="ECO:0007669"/>
    <property type="project" value="UniProtKB-SubCell"/>
</dbReference>
<proteinExistence type="inferred from homology"/>
<feature type="region of interest" description="G3" evidence="7">
    <location>
        <begin position="59"/>
        <end position="62"/>
    </location>
</feature>
<keyword evidence="5 6" id="KW-0342">GTP-binding</keyword>
<dbReference type="PANTHER" id="PTHR42698:SF1">
    <property type="entry name" value="GTPASE ERA, MITOCHONDRIAL"/>
    <property type="match status" value="1"/>
</dbReference>
<evidence type="ECO:0000256" key="1">
    <source>
        <dbReference type="ARBA" id="ARBA00007921"/>
    </source>
</evidence>
<dbReference type="SUPFAM" id="SSF52540">
    <property type="entry name" value="P-loop containing nucleoside triphosphate hydrolases"/>
    <property type="match status" value="1"/>
</dbReference>
<accession>A0A839SSX9</accession>
<evidence type="ECO:0000256" key="3">
    <source>
        <dbReference type="ARBA" id="ARBA00022741"/>
    </source>
</evidence>
<feature type="binding site" evidence="6">
    <location>
        <begin position="59"/>
        <end position="63"/>
    </location>
    <ligand>
        <name>GTP</name>
        <dbReference type="ChEBI" id="CHEBI:37565"/>
    </ligand>
</feature>
<keyword evidence="4 6" id="KW-0694">RNA-binding</keyword>
<dbReference type="Gene3D" id="3.40.50.300">
    <property type="entry name" value="P-loop containing nucleotide triphosphate hydrolases"/>
    <property type="match status" value="1"/>
</dbReference>
<dbReference type="NCBIfam" id="NF000908">
    <property type="entry name" value="PRK00089.1"/>
    <property type="match status" value="1"/>
</dbReference>
<dbReference type="Pfam" id="PF07650">
    <property type="entry name" value="KH_2"/>
    <property type="match status" value="1"/>
</dbReference>
<keyword evidence="3 6" id="KW-0547">Nucleotide-binding</keyword>
<dbReference type="PANTHER" id="PTHR42698">
    <property type="entry name" value="GTPASE ERA"/>
    <property type="match status" value="1"/>
</dbReference>
<dbReference type="SUPFAM" id="SSF54814">
    <property type="entry name" value="Prokaryotic type KH domain (KH-domain type II)"/>
    <property type="match status" value="1"/>
</dbReference>
<dbReference type="GO" id="GO:0003924">
    <property type="term" value="F:GTPase activity"/>
    <property type="evidence" value="ECO:0007669"/>
    <property type="project" value="UniProtKB-UniRule"/>
</dbReference>
<dbReference type="CDD" id="cd04163">
    <property type="entry name" value="Era"/>
    <property type="match status" value="1"/>
</dbReference>
<feature type="region of interest" description="G4" evidence="7">
    <location>
        <begin position="123"/>
        <end position="126"/>
    </location>
</feature>